<proteinExistence type="predicted"/>
<dbReference type="EMBL" id="ASGP02000001">
    <property type="protein sequence ID" value="KAH9529738.1"/>
    <property type="molecule type" value="Genomic_DNA"/>
</dbReference>
<name>A0A922IF12_DERFA</name>
<dbReference type="Proteomes" id="UP000790347">
    <property type="component" value="Unassembled WGS sequence"/>
</dbReference>
<dbReference type="AlphaFoldDB" id="A0A922IF12"/>
<gene>
    <name evidence="1" type="ORF">DERF_003605</name>
</gene>
<evidence type="ECO:0000313" key="2">
    <source>
        <dbReference type="Proteomes" id="UP000790347"/>
    </source>
</evidence>
<keyword evidence="2" id="KW-1185">Reference proteome</keyword>
<comment type="caution">
    <text evidence="1">The sequence shown here is derived from an EMBL/GenBank/DDBJ whole genome shotgun (WGS) entry which is preliminary data.</text>
</comment>
<reference evidence="1" key="2">
    <citation type="journal article" date="2022" name="Res Sq">
        <title>Comparative Genomics Reveals Insights into the Divergent Evolution of Astigmatic Mites and Household Pest Adaptations.</title>
        <authorList>
            <person name="Xiong Q."/>
            <person name="Wan A.T.-Y."/>
            <person name="Liu X.-Y."/>
            <person name="Fung C.S.-H."/>
            <person name="Xiao X."/>
            <person name="Malainual N."/>
            <person name="Hou J."/>
            <person name="Wang L."/>
            <person name="Wang M."/>
            <person name="Yang K."/>
            <person name="Cui Y."/>
            <person name="Leung E."/>
            <person name="Nong W."/>
            <person name="Shin S.-K."/>
            <person name="Au S."/>
            <person name="Jeong K.Y."/>
            <person name="Chew F.T."/>
            <person name="Hui J."/>
            <person name="Leung T.F."/>
            <person name="Tungtrongchitr A."/>
            <person name="Zhong N."/>
            <person name="Liu Z."/>
            <person name="Tsui S."/>
        </authorList>
    </citation>
    <scope>NUCLEOTIDE SEQUENCE</scope>
    <source>
        <strain evidence="1">Derf</strain>
        <tissue evidence="1">Whole organism</tissue>
    </source>
</reference>
<sequence>MVVIFTRSVGPYFFDENEKEKHNKQTNKISTNIDDDDIYQIASQPDKTVTFIDRYDDHD</sequence>
<evidence type="ECO:0000313" key="1">
    <source>
        <dbReference type="EMBL" id="KAH9529738.1"/>
    </source>
</evidence>
<reference evidence="1" key="1">
    <citation type="submission" date="2013-05" db="EMBL/GenBank/DDBJ databases">
        <authorList>
            <person name="Yim A.K.Y."/>
            <person name="Chan T.F."/>
            <person name="Ji K.M."/>
            <person name="Liu X.Y."/>
            <person name="Zhou J.W."/>
            <person name="Li R.Q."/>
            <person name="Yang K.Y."/>
            <person name="Li J."/>
            <person name="Li M."/>
            <person name="Law P.T.W."/>
            <person name="Wu Y.L."/>
            <person name="Cai Z.L."/>
            <person name="Qin H."/>
            <person name="Bao Y."/>
            <person name="Leung R.K.K."/>
            <person name="Ng P.K.S."/>
            <person name="Zou J."/>
            <person name="Zhong X.J."/>
            <person name="Ran P.X."/>
            <person name="Zhong N.S."/>
            <person name="Liu Z.G."/>
            <person name="Tsui S.K.W."/>
        </authorList>
    </citation>
    <scope>NUCLEOTIDE SEQUENCE</scope>
    <source>
        <strain evidence="1">Derf</strain>
        <tissue evidence="1">Whole organism</tissue>
    </source>
</reference>
<protein>
    <submittedName>
        <fullName evidence="1">Uncharacterized protein</fullName>
    </submittedName>
</protein>
<accession>A0A922IF12</accession>
<organism evidence="1 2">
    <name type="scientific">Dermatophagoides farinae</name>
    <name type="common">American house dust mite</name>
    <dbReference type="NCBI Taxonomy" id="6954"/>
    <lineage>
        <taxon>Eukaryota</taxon>
        <taxon>Metazoa</taxon>
        <taxon>Ecdysozoa</taxon>
        <taxon>Arthropoda</taxon>
        <taxon>Chelicerata</taxon>
        <taxon>Arachnida</taxon>
        <taxon>Acari</taxon>
        <taxon>Acariformes</taxon>
        <taxon>Sarcoptiformes</taxon>
        <taxon>Astigmata</taxon>
        <taxon>Psoroptidia</taxon>
        <taxon>Analgoidea</taxon>
        <taxon>Pyroglyphidae</taxon>
        <taxon>Dermatophagoidinae</taxon>
        <taxon>Dermatophagoides</taxon>
    </lineage>
</organism>